<evidence type="ECO:0000256" key="3">
    <source>
        <dbReference type="ARBA" id="ARBA00022452"/>
    </source>
</evidence>
<evidence type="ECO:0000256" key="5">
    <source>
        <dbReference type="ARBA" id="ARBA00023136"/>
    </source>
</evidence>
<dbReference type="Gene3D" id="2.40.170.20">
    <property type="entry name" value="TonB-dependent receptor, beta-barrel domain"/>
    <property type="match status" value="1"/>
</dbReference>
<gene>
    <name evidence="10" type="ORF">SAMN04488109_4989</name>
</gene>
<dbReference type="Gene3D" id="2.60.40.1120">
    <property type="entry name" value="Carboxypeptidase-like, regulatory domain"/>
    <property type="match status" value="1"/>
</dbReference>
<name>A0A1M5VC67_9BACT</name>
<reference evidence="10 11" key="1">
    <citation type="submission" date="2016-11" db="EMBL/GenBank/DDBJ databases">
        <authorList>
            <person name="Jaros S."/>
            <person name="Januszkiewicz K."/>
            <person name="Wedrychowicz H."/>
        </authorList>
    </citation>
    <scope>NUCLEOTIDE SEQUENCE [LARGE SCALE GENOMIC DNA]</scope>
    <source>
        <strain evidence="10 11">DSM 24574</strain>
    </source>
</reference>
<dbReference type="PROSITE" id="PS52016">
    <property type="entry name" value="TONB_DEPENDENT_REC_3"/>
    <property type="match status" value="1"/>
</dbReference>
<evidence type="ECO:0000313" key="10">
    <source>
        <dbReference type="EMBL" id="SHH72704.1"/>
    </source>
</evidence>
<evidence type="ECO:0000256" key="6">
    <source>
        <dbReference type="ARBA" id="ARBA00023237"/>
    </source>
</evidence>
<proteinExistence type="inferred from homology"/>
<dbReference type="InterPro" id="IPR039426">
    <property type="entry name" value="TonB-dep_rcpt-like"/>
</dbReference>
<feature type="signal peptide" evidence="8">
    <location>
        <begin position="1"/>
        <end position="20"/>
    </location>
</feature>
<dbReference type="GO" id="GO:0009279">
    <property type="term" value="C:cell outer membrane"/>
    <property type="evidence" value="ECO:0007669"/>
    <property type="project" value="UniProtKB-SubCell"/>
</dbReference>
<dbReference type="STRING" id="947013.SAMN04488109_4989"/>
<keyword evidence="6 7" id="KW-0998">Cell outer membrane</keyword>
<comment type="similarity">
    <text evidence="7">Belongs to the TonB-dependent receptor family.</text>
</comment>
<keyword evidence="8" id="KW-0732">Signal</keyword>
<evidence type="ECO:0000256" key="1">
    <source>
        <dbReference type="ARBA" id="ARBA00004571"/>
    </source>
</evidence>
<dbReference type="InterPro" id="IPR012910">
    <property type="entry name" value="Plug_dom"/>
</dbReference>
<keyword evidence="5 7" id="KW-0472">Membrane</keyword>
<dbReference type="OrthoDB" id="9768177at2"/>
<protein>
    <submittedName>
        <fullName evidence="10">TonB-linked outer membrane protein, SusC/RagA family</fullName>
    </submittedName>
</protein>
<evidence type="ECO:0000313" key="11">
    <source>
        <dbReference type="Proteomes" id="UP000184212"/>
    </source>
</evidence>
<keyword evidence="11" id="KW-1185">Reference proteome</keyword>
<dbReference type="RefSeq" id="WP_073139847.1">
    <property type="nucleotide sequence ID" value="NZ_FQWQ01000004.1"/>
</dbReference>
<evidence type="ECO:0000256" key="4">
    <source>
        <dbReference type="ARBA" id="ARBA00022692"/>
    </source>
</evidence>
<dbReference type="Gene3D" id="2.170.130.10">
    <property type="entry name" value="TonB-dependent receptor, plug domain"/>
    <property type="match status" value="1"/>
</dbReference>
<dbReference type="InterPro" id="IPR023996">
    <property type="entry name" value="TonB-dep_OMP_SusC/RagA"/>
</dbReference>
<dbReference type="NCBIfam" id="TIGR04057">
    <property type="entry name" value="SusC_RagA_signa"/>
    <property type="match status" value="1"/>
</dbReference>
<evidence type="ECO:0000256" key="2">
    <source>
        <dbReference type="ARBA" id="ARBA00022448"/>
    </source>
</evidence>
<dbReference type="EMBL" id="FQWQ01000004">
    <property type="protein sequence ID" value="SHH72704.1"/>
    <property type="molecule type" value="Genomic_DNA"/>
</dbReference>
<dbReference type="InterPro" id="IPR008969">
    <property type="entry name" value="CarboxyPept-like_regulatory"/>
</dbReference>
<dbReference type="NCBIfam" id="TIGR04056">
    <property type="entry name" value="OMP_RagA_SusC"/>
    <property type="match status" value="1"/>
</dbReference>
<feature type="chain" id="PRO_5013087481" evidence="8">
    <location>
        <begin position="21"/>
        <end position="1088"/>
    </location>
</feature>
<accession>A0A1M5VC67</accession>
<dbReference type="SUPFAM" id="SSF49464">
    <property type="entry name" value="Carboxypeptidase regulatory domain-like"/>
    <property type="match status" value="1"/>
</dbReference>
<evidence type="ECO:0000256" key="8">
    <source>
        <dbReference type="SAM" id="SignalP"/>
    </source>
</evidence>
<dbReference type="InterPro" id="IPR023997">
    <property type="entry name" value="TonB-dep_OMP_SusC/RagA_CS"/>
</dbReference>
<comment type="subcellular location">
    <subcellularLocation>
        <location evidence="1 7">Cell outer membrane</location>
        <topology evidence="1 7">Multi-pass membrane protein</topology>
    </subcellularLocation>
</comment>
<sequence length="1088" mass="117139">MRKILLVCSMCLAIAWSVVAQDRTVTGKVTEQDGSPLPGVNVIVQGTSVGTVTDVDGKYSVSVPSGFGVLVFSFIGLTTQEIDVASRTSVDISMSTDVKQLGEVVVTAAGIEREAKSLGYAVNSVSGDKVSQKSEPDLLRSMQGKVAGVNILSSSGAPGSATRITIRGNKSMFGNNQPLFVVDGIPYDNGYNVTSNEVTDGASYSSRIADIDPNNIESMSILPGGAAAALYGVRAANGVVVITTKSGSSRASRKGLEIAYSSGFAIEQVANLPEYQNKYGTGSKGDYAEANGSWGPAFDRPGPGVNYGLDGSTTPNGSDYDSIPYWSSYAAVFPNGPKMVPYRAYPNNVKDFFKNGKVFENSITISGGNEKSVLTLVASNLKQDGYIPHSSFNKTNISLGGQTQLVNGLHVGGNLSYTNSAQRGPLSGYGSANQVSASAFSRILFPGRSWDITGQPKYDPVTQGNVFFLGSAADNPYWSAQNNGIHSNVDRIAASVNAGYDITDWLNVTYKIGINTYNDRRKEVTRKGSVGAAGLGQIILDNIYYQEIESNLLVTINKNISDDLSLKAIIGQNINQRTGESQAVKGVNSIAFDIDDIDNYNSVTPFGGTYYRRRLAGLMGDVSLGWKDYLFLNLTGRNDWSSTLPKNKNSFFYPSVSTSFIFTEALAMDKSILSMGKIRAAWSKVGNDALPYSLKATYNLNQGNSSNLVGALPGNDLPFRGHPGATTGTTVYDPNLTPEFSTTIELGTDLSFFGDRINVKATVYKINTTDQIAPIALPDETGFNQIITNFGELSNKGIELGLDATPVKLANGFTWNIYGTYTHNENIVEKLSPGVSEIVLRNVFGGSVTPMLAVGKQYGMLKGTYDVTDDQGRFLIDPATGATIISKDFHYIGNPNPKFLASLGNAFSFKGFTLSCLFNLRYGGDLFSATNQFYVGRGVTRYTEERDGTFIIPGVYGDTNTNKPILVDNKEVPNTTQVIKNDLYFQTAGGGFGINASDKQSIFDATVLRLSEVTFGYSVPKVFLKKTPFGSLSLTFTGRNLWYKAPNFPKYSNYDPETTSFGGQNYTGIEYNTAPSVKRYGVNLRVTF</sequence>
<keyword evidence="4 7" id="KW-0812">Transmembrane</keyword>
<evidence type="ECO:0000259" key="9">
    <source>
        <dbReference type="Pfam" id="PF07715"/>
    </source>
</evidence>
<evidence type="ECO:0000256" key="7">
    <source>
        <dbReference type="PROSITE-ProRule" id="PRU01360"/>
    </source>
</evidence>
<dbReference type="AlphaFoldDB" id="A0A1M5VC67"/>
<dbReference type="InterPro" id="IPR037066">
    <property type="entry name" value="Plug_dom_sf"/>
</dbReference>
<dbReference type="SUPFAM" id="SSF56935">
    <property type="entry name" value="Porins"/>
    <property type="match status" value="1"/>
</dbReference>
<dbReference type="Proteomes" id="UP000184212">
    <property type="component" value="Unassembled WGS sequence"/>
</dbReference>
<organism evidence="10 11">
    <name type="scientific">Chryseolinea serpens</name>
    <dbReference type="NCBI Taxonomy" id="947013"/>
    <lineage>
        <taxon>Bacteria</taxon>
        <taxon>Pseudomonadati</taxon>
        <taxon>Bacteroidota</taxon>
        <taxon>Cytophagia</taxon>
        <taxon>Cytophagales</taxon>
        <taxon>Fulvivirgaceae</taxon>
        <taxon>Chryseolinea</taxon>
    </lineage>
</organism>
<keyword evidence="3 7" id="KW-1134">Transmembrane beta strand</keyword>
<dbReference type="InterPro" id="IPR036942">
    <property type="entry name" value="Beta-barrel_TonB_sf"/>
</dbReference>
<dbReference type="Pfam" id="PF13715">
    <property type="entry name" value="CarbopepD_reg_2"/>
    <property type="match status" value="1"/>
</dbReference>
<dbReference type="Pfam" id="PF07715">
    <property type="entry name" value="Plug"/>
    <property type="match status" value="1"/>
</dbReference>
<feature type="domain" description="TonB-dependent receptor plug" evidence="9">
    <location>
        <begin position="116"/>
        <end position="239"/>
    </location>
</feature>
<keyword evidence="2 7" id="KW-0813">Transport</keyword>